<evidence type="ECO:0000256" key="6">
    <source>
        <dbReference type="ARBA" id="ARBA00023052"/>
    </source>
</evidence>
<comment type="similarity">
    <text evidence="3">Belongs to the alpha-ketoglutarate dehydrogenase family.</text>
</comment>
<dbReference type="GO" id="GO:0005829">
    <property type="term" value="C:cytosol"/>
    <property type="evidence" value="ECO:0007669"/>
    <property type="project" value="TreeGrafter"/>
</dbReference>
<dbReference type="GO" id="GO:0004591">
    <property type="term" value="F:oxoglutarate dehydrogenase (succinyl-transferring) activity"/>
    <property type="evidence" value="ECO:0007669"/>
    <property type="project" value="UniProtKB-EC"/>
</dbReference>
<reference evidence="8 9" key="1">
    <citation type="submission" date="2017-05" db="EMBL/GenBank/DDBJ databases">
        <authorList>
            <person name="Varghese N."/>
            <person name="Submissions S."/>
        </authorList>
    </citation>
    <scope>NUCLEOTIDE SEQUENCE [LARGE SCALE GENOMIC DNA]</scope>
    <source>
        <strain evidence="8 9">DSM 27040</strain>
    </source>
</reference>
<dbReference type="AlphaFoldDB" id="A0A521ASL9"/>
<comment type="function">
    <text evidence="2">E1 component of the 2-oxoglutarate dehydrogenase (OGDH) complex which catalyzes the decarboxylation of 2-oxoglutarate, the first step in the conversion of 2-oxoglutarate to succinyl-CoA and CO(2).</text>
</comment>
<feature type="domain" description="Transketolase-like pyrimidine-binding" evidence="7">
    <location>
        <begin position="583"/>
        <end position="776"/>
    </location>
</feature>
<evidence type="ECO:0000313" key="8">
    <source>
        <dbReference type="EMBL" id="SMO37775.1"/>
    </source>
</evidence>
<dbReference type="RefSeq" id="WP_246095384.1">
    <property type="nucleotide sequence ID" value="NZ_FXTB01000001.1"/>
</dbReference>
<dbReference type="InterPro" id="IPR032106">
    <property type="entry name" value="2-oxogl_dehyd_N"/>
</dbReference>
<evidence type="ECO:0000256" key="1">
    <source>
        <dbReference type="ARBA" id="ARBA00001964"/>
    </source>
</evidence>
<dbReference type="Pfam" id="PF16870">
    <property type="entry name" value="OxoGdeHyase_C"/>
    <property type="match status" value="1"/>
</dbReference>
<dbReference type="InterPro" id="IPR011603">
    <property type="entry name" value="2oxoglutarate_DH_E1"/>
</dbReference>
<dbReference type="GO" id="GO:0006099">
    <property type="term" value="P:tricarboxylic acid cycle"/>
    <property type="evidence" value="ECO:0007669"/>
    <property type="project" value="TreeGrafter"/>
</dbReference>
<evidence type="ECO:0000313" key="9">
    <source>
        <dbReference type="Proteomes" id="UP000319040"/>
    </source>
</evidence>
<keyword evidence="9" id="KW-1185">Reference proteome</keyword>
<proteinExistence type="inferred from homology"/>
<dbReference type="EMBL" id="FXTB01000001">
    <property type="protein sequence ID" value="SMO37775.1"/>
    <property type="molecule type" value="Genomic_DNA"/>
</dbReference>
<dbReference type="GO" id="GO:0045252">
    <property type="term" value="C:oxoglutarate dehydrogenase complex"/>
    <property type="evidence" value="ECO:0007669"/>
    <property type="project" value="TreeGrafter"/>
</dbReference>
<accession>A0A521ASL9</accession>
<dbReference type="Proteomes" id="UP000319040">
    <property type="component" value="Unassembled WGS sequence"/>
</dbReference>
<dbReference type="Pfam" id="PF16078">
    <property type="entry name" value="2-oxogl_dehyd_N"/>
    <property type="match status" value="1"/>
</dbReference>
<dbReference type="Gene3D" id="3.40.50.11610">
    <property type="entry name" value="Multifunctional 2-oxoglutarate metabolism enzyme, C-terminal domain"/>
    <property type="match status" value="1"/>
</dbReference>
<dbReference type="PIRSF" id="PIRSF000157">
    <property type="entry name" value="Oxoglu_dh_E1"/>
    <property type="match status" value="1"/>
</dbReference>
<dbReference type="NCBIfam" id="NF006914">
    <property type="entry name" value="PRK09404.1"/>
    <property type="match status" value="1"/>
</dbReference>
<organism evidence="8 9">
    <name type="scientific">Saccharicrinis carchari</name>
    <dbReference type="NCBI Taxonomy" id="1168039"/>
    <lineage>
        <taxon>Bacteria</taxon>
        <taxon>Pseudomonadati</taxon>
        <taxon>Bacteroidota</taxon>
        <taxon>Bacteroidia</taxon>
        <taxon>Marinilabiliales</taxon>
        <taxon>Marinilabiliaceae</taxon>
        <taxon>Saccharicrinis</taxon>
    </lineage>
</organism>
<dbReference type="PANTHER" id="PTHR23152">
    <property type="entry name" value="2-OXOGLUTARATE DEHYDROGENASE"/>
    <property type="match status" value="1"/>
</dbReference>
<evidence type="ECO:0000256" key="2">
    <source>
        <dbReference type="ARBA" id="ARBA00003906"/>
    </source>
</evidence>
<dbReference type="InterPro" id="IPR001017">
    <property type="entry name" value="DH_E1"/>
</dbReference>
<protein>
    <recommendedName>
        <fullName evidence="4">oxoglutarate dehydrogenase (succinyl-transferring)</fullName>
        <ecNumber evidence="4">1.2.4.2</ecNumber>
    </recommendedName>
</protein>
<keyword evidence="5" id="KW-0560">Oxidoreductase</keyword>
<sequence>MRIQAIRNNHPDKELFMDEFSFVGNSEIETIEDLYQNYLRDPGSVDESFKQFFKGFDFARKNYDAPISGGLVSKEFKVANLIHGYRQRGHLFTKTNPVRSRRKYFPTLDIENFGLEKEDLETEFEAGSQIEMGKAKLKDIIEHLQKTYCDSIGVEYLYIRHPEIVNWLKERMEKRRNTPDFSLDKKKRIYDQLMVAAGFESFIHKKFVGQKRFSLEGSEAVIPGLHALIQKGAQMGVREFVMGMPHRGRLNVLANILKKPYENIFKEFVGHEYEAGISLGDVKYHLGYQNDITTSDGHEVSVYLAPNPSHLEAVSPIIEGVSRAKINNKYNNDYDKVIPVLIHGDAAIAGQGVVYEVVQMSQLRGYKTGGTIHIVINNQIGFTTNYLDARSSTYCTDVGKVTRSPVFHVNGDDAEALVYAMELAVEYRQNYNSDVFIDVLSYRKYGHNEGDEPRFTQPTLYKAISAHPNPRDLYGKKLLKEKVYTPKEIDALQQGFDVYLEKQLEDSKEIEKVVIQRFLKNDWKGFRYAEPKDFTSSPETGVSKTTLLALSEKMTTLPEDFPFFGKVDKIMRDRKKMIKEDKLDWAMGELLAYASLLTEGTPVRLSGQDSIRGTFAHRHAGLTIQDTEQQYYPLKNLSANQAQFDVYNSSLSEYGVLGFEYGYALATPNGLTIWEAQFGDFYNVAQVIIDQYISSAEEKWGLMNGLVLYLPHGFEGQGPEHSSARIERFLSLAANDNMQVVNCTTPANFFHVLRRQIKSEVRLPLVIFTPKSLLRHPKCISKMDDLANGGFKEVIDDDNVDAEEVRRVVFCSGKIYYDLLARKEELNARDIALVRLEQIHPFPQRQLKAILERYPNAILHLWVQEEPENMGAWKYIRGMFKGVKLIPVARLASGSPATGLNGLHVVGQKEIISKIFKKCHCELNQKYCGLQCVEGKSRTEILKQHRYFSEKPRFSI</sequence>
<evidence type="ECO:0000256" key="3">
    <source>
        <dbReference type="ARBA" id="ARBA00006936"/>
    </source>
</evidence>
<dbReference type="Pfam" id="PF00676">
    <property type="entry name" value="E1_dh"/>
    <property type="match status" value="1"/>
</dbReference>
<evidence type="ECO:0000256" key="5">
    <source>
        <dbReference type="ARBA" id="ARBA00023002"/>
    </source>
</evidence>
<dbReference type="InterPro" id="IPR042179">
    <property type="entry name" value="KGD_C_sf"/>
</dbReference>
<evidence type="ECO:0000256" key="4">
    <source>
        <dbReference type="ARBA" id="ARBA00012280"/>
    </source>
</evidence>
<dbReference type="NCBIfam" id="TIGR00239">
    <property type="entry name" value="2oxo_dh_E1"/>
    <property type="match status" value="1"/>
</dbReference>
<evidence type="ECO:0000259" key="7">
    <source>
        <dbReference type="SMART" id="SM00861"/>
    </source>
</evidence>
<dbReference type="InterPro" id="IPR005475">
    <property type="entry name" value="Transketolase-like_Pyr-bd"/>
</dbReference>
<dbReference type="NCBIfam" id="NF008907">
    <property type="entry name" value="PRK12270.1"/>
    <property type="match status" value="1"/>
</dbReference>
<dbReference type="InterPro" id="IPR029061">
    <property type="entry name" value="THDP-binding"/>
</dbReference>
<dbReference type="PANTHER" id="PTHR23152:SF4">
    <property type="entry name" value="2-OXOADIPATE DEHYDROGENASE COMPLEX COMPONENT E1"/>
    <property type="match status" value="1"/>
</dbReference>
<name>A0A521ASL9_SACCC</name>
<comment type="cofactor">
    <cofactor evidence="1">
        <name>thiamine diphosphate</name>
        <dbReference type="ChEBI" id="CHEBI:58937"/>
    </cofactor>
</comment>
<dbReference type="GO" id="GO:0030976">
    <property type="term" value="F:thiamine pyrophosphate binding"/>
    <property type="evidence" value="ECO:0007669"/>
    <property type="project" value="InterPro"/>
</dbReference>
<dbReference type="Gene3D" id="3.40.50.12470">
    <property type="match status" value="1"/>
</dbReference>
<dbReference type="Pfam" id="PF02779">
    <property type="entry name" value="Transket_pyr"/>
    <property type="match status" value="1"/>
</dbReference>
<keyword evidence="6" id="KW-0786">Thiamine pyrophosphate</keyword>
<dbReference type="Gene3D" id="3.40.50.970">
    <property type="match status" value="1"/>
</dbReference>
<dbReference type="EC" id="1.2.4.2" evidence="4"/>
<gene>
    <name evidence="8" type="ORF">SAMN06265379_101361</name>
</gene>
<dbReference type="Gene3D" id="1.10.287.1150">
    <property type="entry name" value="TPP helical domain"/>
    <property type="match status" value="1"/>
</dbReference>
<dbReference type="CDD" id="cd02016">
    <property type="entry name" value="TPP_E1_OGDC_like"/>
    <property type="match status" value="1"/>
</dbReference>
<dbReference type="SUPFAM" id="SSF52518">
    <property type="entry name" value="Thiamin diphosphate-binding fold (THDP-binding)"/>
    <property type="match status" value="2"/>
</dbReference>
<dbReference type="SMART" id="SM00861">
    <property type="entry name" value="Transket_pyr"/>
    <property type="match status" value="1"/>
</dbReference>
<dbReference type="InterPro" id="IPR031717">
    <property type="entry name" value="ODO-1/KGD_C"/>
</dbReference>